<dbReference type="RefSeq" id="XP_062646167.1">
    <property type="nucleotide sequence ID" value="XM_062796461.1"/>
</dbReference>
<feature type="region of interest" description="Disordered" evidence="1">
    <location>
        <begin position="111"/>
        <end position="181"/>
    </location>
</feature>
<proteinExistence type="predicted"/>
<protein>
    <submittedName>
        <fullName evidence="3">Uncharacterized protein</fullName>
    </submittedName>
</protein>
<dbReference type="Proteomes" id="UP001302602">
    <property type="component" value="Unassembled WGS sequence"/>
</dbReference>
<organism evidence="3 4">
    <name type="scientific">Parathielavia appendiculata</name>
    <dbReference type="NCBI Taxonomy" id="2587402"/>
    <lineage>
        <taxon>Eukaryota</taxon>
        <taxon>Fungi</taxon>
        <taxon>Dikarya</taxon>
        <taxon>Ascomycota</taxon>
        <taxon>Pezizomycotina</taxon>
        <taxon>Sordariomycetes</taxon>
        <taxon>Sordariomycetidae</taxon>
        <taxon>Sordariales</taxon>
        <taxon>Chaetomiaceae</taxon>
        <taxon>Parathielavia</taxon>
    </lineage>
</organism>
<sequence>MPSTILSENTPVAKALLAMGIIGSIALIAVALCGLNWFPGRPERRQRRAEHSSGARNTIRSAPLDADGWQAAPDLEAGAGLNDGGIEQPIQAYIERQRDEELRRLREEGLNELGEAPPPYKVEPDDLGLPSPLPPARTAPARARSDFRKQRRQSANPGPKTSTDQAPTPQHPPTTDGRRRRFRTSTNILWFPWRQQLTTTRHSTLNRPPSSSLPPLRLHSTVNGMAPRDLGAA</sequence>
<evidence type="ECO:0000313" key="4">
    <source>
        <dbReference type="Proteomes" id="UP001302602"/>
    </source>
</evidence>
<gene>
    <name evidence="3" type="ORF">N657DRAFT_682168</name>
</gene>
<keyword evidence="2" id="KW-0812">Transmembrane</keyword>
<feature type="region of interest" description="Disordered" evidence="1">
    <location>
        <begin position="46"/>
        <end position="68"/>
    </location>
</feature>
<reference evidence="3" key="2">
    <citation type="submission" date="2023-05" db="EMBL/GenBank/DDBJ databases">
        <authorList>
            <consortium name="Lawrence Berkeley National Laboratory"/>
            <person name="Steindorff A."/>
            <person name="Hensen N."/>
            <person name="Bonometti L."/>
            <person name="Westerberg I."/>
            <person name="Brannstrom I.O."/>
            <person name="Guillou S."/>
            <person name="Cros-Aarteil S."/>
            <person name="Calhoun S."/>
            <person name="Haridas S."/>
            <person name="Kuo A."/>
            <person name="Mondo S."/>
            <person name="Pangilinan J."/>
            <person name="Riley R."/>
            <person name="Labutti K."/>
            <person name="Andreopoulos B."/>
            <person name="Lipzen A."/>
            <person name="Chen C."/>
            <person name="Yanf M."/>
            <person name="Daum C."/>
            <person name="Ng V."/>
            <person name="Clum A."/>
            <person name="Ohm R."/>
            <person name="Martin F."/>
            <person name="Silar P."/>
            <person name="Natvig D."/>
            <person name="Lalanne C."/>
            <person name="Gautier V."/>
            <person name="Ament-Velasquez S.L."/>
            <person name="Kruys A."/>
            <person name="Hutchinson M.I."/>
            <person name="Powell A.J."/>
            <person name="Barry K."/>
            <person name="Miller A.N."/>
            <person name="Grigoriev I.V."/>
            <person name="Debuchy R."/>
            <person name="Gladieux P."/>
            <person name="Thoren M.H."/>
            <person name="Johannesson H."/>
        </authorList>
    </citation>
    <scope>NUCLEOTIDE SEQUENCE</scope>
    <source>
        <strain evidence="3">CBS 731.68</strain>
    </source>
</reference>
<feature type="transmembrane region" description="Helical" evidence="2">
    <location>
        <begin position="15"/>
        <end position="38"/>
    </location>
</feature>
<accession>A0AAN6TYD0</accession>
<reference evidence="3" key="1">
    <citation type="journal article" date="2023" name="Mol. Phylogenet. Evol.">
        <title>Genome-scale phylogeny and comparative genomics of the fungal order Sordariales.</title>
        <authorList>
            <person name="Hensen N."/>
            <person name="Bonometti L."/>
            <person name="Westerberg I."/>
            <person name="Brannstrom I.O."/>
            <person name="Guillou S."/>
            <person name="Cros-Aarteil S."/>
            <person name="Calhoun S."/>
            <person name="Haridas S."/>
            <person name="Kuo A."/>
            <person name="Mondo S."/>
            <person name="Pangilinan J."/>
            <person name="Riley R."/>
            <person name="LaButti K."/>
            <person name="Andreopoulos B."/>
            <person name="Lipzen A."/>
            <person name="Chen C."/>
            <person name="Yan M."/>
            <person name="Daum C."/>
            <person name="Ng V."/>
            <person name="Clum A."/>
            <person name="Steindorff A."/>
            <person name="Ohm R.A."/>
            <person name="Martin F."/>
            <person name="Silar P."/>
            <person name="Natvig D.O."/>
            <person name="Lalanne C."/>
            <person name="Gautier V."/>
            <person name="Ament-Velasquez S.L."/>
            <person name="Kruys A."/>
            <person name="Hutchinson M.I."/>
            <person name="Powell A.J."/>
            <person name="Barry K."/>
            <person name="Miller A.N."/>
            <person name="Grigoriev I.V."/>
            <person name="Debuchy R."/>
            <person name="Gladieux P."/>
            <person name="Hiltunen Thoren M."/>
            <person name="Johannesson H."/>
        </authorList>
    </citation>
    <scope>NUCLEOTIDE SEQUENCE</scope>
    <source>
        <strain evidence="3">CBS 731.68</strain>
    </source>
</reference>
<evidence type="ECO:0000256" key="2">
    <source>
        <dbReference type="SAM" id="Phobius"/>
    </source>
</evidence>
<name>A0AAN6TYD0_9PEZI</name>
<comment type="caution">
    <text evidence="3">The sequence shown here is derived from an EMBL/GenBank/DDBJ whole genome shotgun (WGS) entry which is preliminary data.</text>
</comment>
<feature type="compositionally biased region" description="Low complexity" evidence="1">
    <location>
        <begin position="203"/>
        <end position="218"/>
    </location>
</feature>
<feature type="compositionally biased region" description="Polar residues" evidence="1">
    <location>
        <begin position="153"/>
        <end position="168"/>
    </location>
</feature>
<evidence type="ECO:0000313" key="3">
    <source>
        <dbReference type="EMBL" id="KAK4122396.1"/>
    </source>
</evidence>
<feature type="region of interest" description="Disordered" evidence="1">
    <location>
        <begin position="200"/>
        <end position="233"/>
    </location>
</feature>
<keyword evidence="2" id="KW-1133">Transmembrane helix</keyword>
<evidence type="ECO:0000256" key="1">
    <source>
        <dbReference type="SAM" id="MobiDB-lite"/>
    </source>
</evidence>
<keyword evidence="2" id="KW-0472">Membrane</keyword>
<dbReference type="GeneID" id="87833229"/>
<dbReference type="EMBL" id="MU853231">
    <property type="protein sequence ID" value="KAK4122396.1"/>
    <property type="molecule type" value="Genomic_DNA"/>
</dbReference>
<dbReference type="AlphaFoldDB" id="A0AAN6TYD0"/>
<keyword evidence="4" id="KW-1185">Reference proteome</keyword>